<name>A0A9Q9UNK1_9BURK</name>
<evidence type="ECO:0000313" key="5">
    <source>
        <dbReference type="Proteomes" id="UP001448498"/>
    </source>
</evidence>
<dbReference type="InterPro" id="IPR029068">
    <property type="entry name" value="Glyas_Bleomycin-R_OHBP_Dase"/>
</dbReference>
<reference evidence="3 5" key="2">
    <citation type="submission" date="2022-10" db="EMBL/GenBank/DDBJ databases">
        <title>Genomic of Burkholderia cepacia PN-1.</title>
        <authorList>
            <person name="Yang Y."/>
            <person name="Guan H."/>
            <person name="Huang J."/>
        </authorList>
    </citation>
    <scope>NUCLEOTIDE SEQUENCE [LARGE SCALE GENOMIC DNA]</scope>
    <source>
        <strain evidence="3 5">PN-1</strain>
    </source>
</reference>
<dbReference type="SUPFAM" id="SSF54593">
    <property type="entry name" value="Glyoxalase/Bleomycin resistance protein/Dihydroxybiphenyl dioxygenase"/>
    <property type="match status" value="1"/>
</dbReference>
<evidence type="ECO:0000313" key="4">
    <source>
        <dbReference type="Proteomes" id="UP000494172"/>
    </source>
</evidence>
<dbReference type="AlphaFoldDB" id="A0A9Q9UNK1"/>
<dbReference type="Gene3D" id="3.30.720.120">
    <property type="match status" value="1"/>
</dbReference>
<dbReference type="EMBL" id="CP109822">
    <property type="protein sequence ID" value="XAE51359.1"/>
    <property type="molecule type" value="Genomic_DNA"/>
</dbReference>
<reference evidence="2 4" key="1">
    <citation type="submission" date="2019-09" db="EMBL/GenBank/DDBJ databases">
        <authorList>
            <person name="Depoorter E."/>
        </authorList>
    </citation>
    <scope>NUCLEOTIDE SEQUENCE [LARGE SCALE GENOMIC DNA]</scope>
    <source>
        <strain evidence="2">LMG 24066</strain>
    </source>
</reference>
<dbReference type="Proteomes" id="UP001448498">
    <property type="component" value="Chromosome 3"/>
</dbReference>
<dbReference type="RefSeq" id="WP_174991604.1">
    <property type="nucleotide sequence ID" value="NZ_CABVPX010000003.1"/>
</dbReference>
<dbReference type="EMBL" id="CABVPX010000003">
    <property type="protein sequence ID" value="VWB22575.1"/>
    <property type="molecule type" value="Genomic_DNA"/>
</dbReference>
<organism evidence="2 4">
    <name type="scientific">Burkholderia arboris</name>
    <dbReference type="NCBI Taxonomy" id="488730"/>
    <lineage>
        <taxon>Bacteria</taxon>
        <taxon>Pseudomonadati</taxon>
        <taxon>Pseudomonadota</taxon>
        <taxon>Betaproteobacteria</taxon>
        <taxon>Burkholderiales</taxon>
        <taxon>Burkholderiaceae</taxon>
        <taxon>Burkholderia</taxon>
        <taxon>Burkholderia cepacia complex</taxon>
    </lineage>
</organism>
<proteinExistence type="predicted"/>
<gene>
    <name evidence="2" type="ORF">BAR24066_00898</name>
    <name evidence="3" type="ORF">OHZ10_17550</name>
</gene>
<protein>
    <submittedName>
        <fullName evidence="2">Glyoxalase</fullName>
    </submittedName>
    <submittedName>
        <fullName evidence="3">VOC family protein</fullName>
    </submittedName>
</protein>
<sequence>MPVHHALIPCLRYVDAPAAIDFLCNAFGFERHAVYADASDPTLIHHAELTLHGQMVMLGSARPGPVRDLYRWKTASEAGGITMCVCAVIDDPDAHCARARTAGAEILTEPTDNDGYPGRGYNVRDPEGNVWTFGSYDPFAAH</sequence>
<feature type="domain" description="VOC" evidence="1">
    <location>
        <begin position="2"/>
        <end position="136"/>
    </location>
</feature>
<keyword evidence="5" id="KW-1185">Reference proteome</keyword>
<dbReference type="Pfam" id="PF00903">
    <property type="entry name" value="Glyoxalase"/>
    <property type="match status" value="1"/>
</dbReference>
<dbReference type="Gene3D" id="3.30.720.110">
    <property type="match status" value="1"/>
</dbReference>
<dbReference type="PROSITE" id="PS51819">
    <property type="entry name" value="VOC"/>
    <property type="match status" value="1"/>
</dbReference>
<dbReference type="Proteomes" id="UP000494172">
    <property type="component" value="Unassembled WGS sequence"/>
</dbReference>
<dbReference type="PANTHER" id="PTHR34109">
    <property type="entry name" value="BNAUNNG04460D PROTEIN-RELATED"/>
    <property type="match status" value="1"/>
</dbReference>
<dbReference type="InterPro" id="IPR004360">
    <property type="entry name" value="Glyas_Fos-R_dOase_dom"/>
</dbReference>
<evidence type="ECO:0000313" key="3">
    <source>
        <dbReference type="EMBL" id="XAE51359.1"/>
    </source>
</evidence>
<evidence type="ECO:0000259" key="1">
    <source>
        <dbReference type="PROSITE" id="PS51819"/>
    </source>
</evidence>
<evidence type="ECO:0000313" key="2">
    <source>
        <dbReference type="EMBL" id="VWB22575.1"/>
    </source>
</evidence>
<dbReference type="PANTHER" id="PTHR34109:SF1">
    <property type="entry name" value="VOC DOMAIN-CONTAINING PROTEIN"/>
    <property type="match status" value="1"/>
</dbReference>
<accession>A0A9Q9UNK1</accession>
<dbReference type="InterPro" id="IPR037523">
    <property type="entry name" value="VOC_core"/>
</dbReference>